<keyword evidence="2" id="KW-0472">Membrane</keyword>
<dbReference type="RefSeq" id="WP_259864177.1">
    <property type="nucleotide sequence ID" value="NZ_CP073720.1"/>
</dbReference>
<sequence length="119" mass="12280">MTERDRHAFMHAPQGDAESAGGGGAEPRDTRACVTRVIHEDDRPAQVVIGDFLSQHIGEVIDAVRAGWPFAAAAPTVPEAGHLVSRLFATPARLAGVAVVLIVVTAVVTLVHAIAGGAS</sequence>
<accession>A0ABY5W900</accession>
<dbReference type="Proteomes" id="UP001059617">
    <property type="component" value="Chromosome"/>
</dbReference>
<protein>
    <submittedName>
        <fullName evidence="3">Uncharacterized protein</fullName>
    </submittedName>
</protein>
<reference evidence="3" key="1">
    <citation type="submission" date="2021-04" db="EMBL/GenBank/DDBJ databases">
        <authorList>
            <person name="Hartkoorn R.C."/>
            <person name="Beaudoing E."/>
            <person name="Hot D."/>
        </authorList>
    </citation>
    <scope>NUCLEOTIDE SEQUENCE</scope>
    <source>
        <strain evidence="3">NRRL B-16292</strain>
    </source>
</reference>
<evidence type="ECO:0000256" key="1">
    <source>
        <dbReference type="SAM" id="MobiDB-lite"/>
    </source>
</evidence>
<gene>
    <name evidence="3" type="ORF">Dfulv_17025</name>
</gene>
<proteinExistence type="predicted"/>
<keyword evidence="2" id="KW-1133">Transmembrane helix</keyword>
<keyword evidence="4" id="KW-1185">Reference proteome</keyword>
<name>A0ABY5W900_9ACTN</name>
<keyword evidence="2" id="KW-0812">Transmembrane</keyword>
<reference evidence="3" key="2">
    <citation type="submission" date="2022-09" db="EMBL/GenBank/DDBJ databases">
        <title>Biosynthetic gene clusters of Dactylosporangioum fulvum.</title>
        <authorList>
            <person name="Caradec T."/>
        </authorList>
    </citation>
    <scope>NUCLEOTIDE SEQUENCE</scope>
    <source>
        <strain evidence="3">NRRL B-16292</strain>
    </source>
</reference>
<evidence type="ECO:0000313" key="4">
    <source>
        <dbReference type="Proteomes" id="UP001059617"/>
    </source>
</evidence>
<feature type="transmembrane region" description="Helical" evidence="2">
    <location>
        <begin position="94"/>
        <end position="115"/>
    </location>
</feature>
<evidence type="ECO:0000313" key="3">
    <source>
        <dbReference type="EMBL" id="UWP85850.1"/>
    </source>
</evidence>
<feature type="region of interest" description="Disordered" evidence="1">
    <location>
        <begin position="1"/>
        <end position="29"/>
    </location>
</feature>
<evidence type="ECO:0000256" key="2">
    <source>
        <dbReference type="SAM" id="Phobius"/>
    </source>
</evidence>
<organism evidence="3 4">
    <name type="scientific">Dactylosporangium fulvum</name>
    <dbReference type="NCBI Taxonomy" id="53359"/>
    <lineage>
        <taxon>Bacteria</taxon>
        <taxon>Bacillati</taxon>
        <taxon>Actinomycetota</taxon>
        <taxon>Actinomycetes</taxon>
        <taxon>Micromonosporales</taxon>
        <taxon>Micromonosporaceae</taxon>
        <taxon>Dactylosporangium</taxon>
    </lineage>
</organism>
<dbReference type="EMBL" id="CP073720">
    <property type="protein sequence ID" value="UWP85850.1"/>
    <property type="molecule type" value="Genomic_DNA"/>
</dbReference>